<comment type="caution">
    <text evidence="1">The sequence shown here is derived from an EMBL/GenBank/DDBJ whole genome shotgun (WGS) entry which is preliminary data.</text>
</comment>
<reference evidence="1 2" key="1">
    <citation type="submission" date="2017-06" db="EMBL/GenBank/DDBJ databases">
        <title>Comparative genomic analysis of Ambrosia Fusariam Clade fungi.</title>
        <authorList>
            <person name="Stajich J.E."/>
            <person name="Carrillo J."/>
            <person name="Kijimoto T."/>
            <person name="Eskalen A."/>
            <person name="O'Donnell K."/>
            <person name="Kasson M."/>
        </authorList>
    </citation>
    <scope>NUCLEOTIDE SEQUENCE [LARGE SCALE GENOMIC DNA]</scope>
    <source>
        <strain evidence="1 2">NRRL62606</strain>
    </source>
</reference>
<dbReference type="Gene3D" id="2.120.10.30">
    <property type="entry name" value="TolB, C-terminal domain"/>
    <property type="match status" value="1"/>
</dbReference>
<name>A0A428QQ22_9HYPO</name>
<gene>
    <name evidence="1" type="ORF">CEP51_012659</name>
</gene>
<evidence type="ECO:0000313" key="1">
    <source>
        <dbReference type="EMBL" id="RSL67393.1"/>
    </source>
</evidence>
<dbReference type="AlphaFoldDB" id="A0A428QQ22"/>
<organism evidence="1 2">
    <name type="scientific">Fusarium floridanum</name>
    <dbReference type="NCBI Taxonomy" id="1325733"/>
    <lineage>
        <taxon>Eukaryota</taxon>
        <taxon>Fungi</taxon>
        <taxon>Dikarya</taxon>
        <taxon>Ascomycota</taxon>
        <taxon>Pezizomycotina</taxon>
        <taxon>Sordariomycetes</taxon>
        <taxon>Hypocreomycetidae</taxon>
        <taxon>Hypocreales</taxon>
        <taxon>Nectriaceae</taxon>
        <taxon>Fusarium</taxon>
        <taxon>Fusarium solani species complex</taxon>
    </lineage>
</organism>
<accession>A0A428QQ22</accession>
<dbReference type="SUPFAM" id="SSF82171">
    <property type="entry name" value="DPP6 N-terminal domain-like"/>
    <property type="match status" value="1"/>
</dbReference>
<dbReference type="InterPro" id="IPR011042">
    <property type="entry name" value="6-blade_b-propeller_TolB-like"/>
</dbReference>
<dbReference type="EMBL" id="NKCL01000485">
    <property type="protein sequence ID" value="RSL67393.1"/>
    <property type="molecule type" value="Genomic_DNA"/>
</dbReference>
<keyword evidence="2" id="KW-1185">Reference proteome</keyword>
<sequence>MSHYISSDDRVETDAIVKNGRRIILVWYDPKSKQRRMTIWDASSDGGDFEIFQEHEEPNDTFVWSEDGEQYLGVRVDKTNGHHFSKSRAPGDMLLRQPLLTKYGLRSKAAFSPDGRWCAVDSFHALLVFEIMEGRSWKFHASLDCRGIVSSLTFSPDSGTLVN</sequence>
<proteinExistence type="predicted"/>
<protein>
    <submittedName>
        <fullName evidence="1">Uncharacterized protein</fullName>
    </submittedName>
</protein>
<dbReference type="Proteomes" id="UP000287972">
    <property type="component" value="Unassembled WGS sequence"/>
</dbReference>
<evidence type="ECO:0000313" key="2">
    <source>
        <dbReference type="Proteomes" id="UP000287972"/>
    </source>
</evidence>